<dbReference type="InterPro" id="IPR036638">
    <property type="entry name" value="HLH_DNA-bd_sf"/>
</dbReference>
<reference evidence="8" key="2">
    <citation type="submission" date="2025-08" db="UniProtKB">
        <authorList>
            <consortium name="RefSeq"/>
        </authorList>
    </citation>
    <scope>IDENTIFICATION</scope>
    <source>
        <tissue evidence="8">Young leaves</tissue>
    </source>
</reference>
<name>A0A8B8K0G4_ABRPR</name>
<evidence type="ECO:0000256" key="4">
    <source>
        <dbReference type="ARBA" id="ARBA00023242"/>
    </source>
</evidence>
<reference evidence="7" key="1">
    <citation type="journal article" date="2019" name="Toxins">
        <title>Detection of Abrin-Like and Prepropulchellin-Like Toxin Genes and Transcripts Using Whole Genome Sequencing and Full-Length Transcript Sequencing of Abrus precatorius.</title>
        <authorList>
            <person name="Hovde B.T."/>
            <person name="Daligault H.E."/>
            <person name="Hanschen E.R."/>
            <person name="Kunde Y.A."/>
            <person name="Johnson M.B."/>
            <person name="Starkenburg S.R."/>
            <person name="Johnson S.L."/>
        </authorList>
    </citation>
    <scope>NUCLEOTIDE SEQUENCE [LARGE SCALE GENOMIC DNA]</scope>
</reference>
<evidence type="ECO:0000256" key="3">
    <source>
        <dbReference type="ARBA" id="ARBA00023163"/>
    </source>
</evidence>
<organism evidence="7 8">
    <name type="scientific">Abrus precatorius</name>
    <name type="common">Indian licorice</name>
    <name type="synonym">Glycine abrus</name>
    <dbReference type="NCBI Taxonomy" id="3816"/>
    <lineage>
        <taxon>Eukaryota</taxon>
        <taxon>Viridiplantae</taxon>
        <taxon>Streptophyta</taxon>
        <taxon>Embryophyta</taxon>
        <taxon>Tracheophyta</taxon>
        <taxon>Spermatophyta</taxon>
        <taxon>Magnoliopsida</taxon>
        <taxon>eudicotyledons</taxon>
        <taxon>Gunneridae</taxon>
        <taxon>Pentapetalae</taxon>
        <taxon>rosids</taxon>
        <taxon>fabids</taxon>
        <taxon>Fabales</taxon>
        <taxon>Fabaceae</taxon>
        <taxon>Papilionoideae</taxon>
        <taxon>50 kb inversion clade</taxon>
        <taxon>NPAAA clade</taxon>
        <taxon>indigoferoid/millettioid clade</taxon>
        <taxon>Abreae</taxon>
        <taxon>Abrus</taxon>
    </lineage>
</organism>
<keyword evidence="7" id="KW-1185">Reference proteome</keyword>
<gene>
    <name evidence="8" type="primary">LOC113850788</name>
</gene>
<proteinExistence type="predicted"/>
<dbReference type="GeneID" id="113850788"/>
<dbReference type="Proteomes" id="UP000694853">
    <property type="component" value="Unplaced"/>
</dbReference>
<evidence type="ECO:0000313" key="8">
    <source>
        <dbReference type="RefSeq" id="XP_027337131.1"/>
    </source>
</evidence>
<evidence type="ECO:0000256" key="1">
    <source>
        <dbReference type="ARBA" id="ARBA00004123"/>
    </source>
</evidence>
<accession>A0A8B8K0G4</accession>
<dbReference type="InterPro" id="IPR011598">
    <property type="entry name" value="bHLH_dom"/>
</dbReference>
<dbReference type="SMART" id="SM00353">
    <property type="entry name" value="HLH"/>
    <property type="match status" value="1"/>
</dbReference>
<dbReference type="GO" id="GO:0005634">
    <property type="term" value="C:nucleus"/>
    <property type="evidence" value="ECO:0007669"/>
    <property type="project" value="UniProtKB-SubCell"/>
</dbReference>
<keyword evidence="4" id="KW-0539">Nucleus</keyword>
<keyword evidence="3" id="KW-0804">Transcription</keyword>
<dbReference type="Pfam" id="PF00010">
    <property type="entry name" value="HLH"/>
    <property type="match status" value="1"/>
</dbReference>
<dbReference type="KEGG" id="aprc:113850788"/>
<dbReference type="OrthoDB" id="690068at2759"/>
<sequence>MDEPWENLLSYLEKGEWHDIDSLLEEFKGENSLYWKSQSFDSNFTRESISHHSNNMGNSSSLEENIGFDNTTSLKQHASLEKPLLSSSESYVLSFEDSTIVPNFPKKTCHHHKQESQEKHDNRKLKRCRSLSQTQHHILAERKRRENLTRMFIALSAIIPGLKKIDKASILNYTIDYVKYLEKRVKDLEEENKKKTESVICFKMKKSNVSAAPDGLDRPIKICPKVETRVSAKDVLIRVMCEKRKDIVPKLLAMLETYSLSIVCTTVLPFGNSTLNITSIAQMDQNFNTNIDNIVKVLTEDLLKCCNLQRV</sequence>
<dbReference type="PANTHER" id="PTHR45959:SF2">
    <property type="entry name" value="BHLH TRANSCRIPTION FACTOR"/>
    <property type="match status" value="1"/>
</dbReference>
<feature type="region of interest" description="Disordered" evidence="5">
    <location>
        <begin position="106"/>
        <end position="128"/>
    </location>
</feature>
<comment type="subcellular location">
    <subcellularLocation>
        <location evidence="1">Nucleus</location>
    </subcellularLocation>
</comment>
<evidence type="ECO:0000313" key="7">
    <source>
        <dbReference type="Proteomes" id="UP000694853"/>
    </source>
</evidence>
<evidence type="ECO:0000256" key="5">
    <source>
        <dbReference type="SAM" id="MobiDB-lite"/>
    </source>
</evidence>
<keyword evidence="2" id="KW-0805">Transcription regulation</keyword>
<dbReference type="InterPro" id="IPR052610">
    <property type="entry name" value="bHLH_transcription_regulator"/>
</dbReference>
<feature type="domain" description="BHLH" evidence="6">
    <location>
        <begin position="132"/>
        <end position="181"/>
    </location>
</feature>
<dbReference type="PROSITE" id="PS50888">
    <property type="entry name" value="BHLH"/>
    <property type="match status" value="1"/>
</dbReference>
<evidence type="ECO:0000256" key="2">
    <source>
        <dbReference type="ARBA" id="ARBA00023015"/>
    </source>
</evidence>
<dbReference type="RefSeq" id="XP_027337131.1">
    <property type="nucleotide sequence ID" value="XM_027481330.1"/>
</dbReference>
<dbReference type="AlphaFoldDB" id="A0A8B8K0G4"/>
<dbReference type="GO" id="GO:0046983">
    <property type="term" value="F:protein dimerization activity"/>
    <property type="evidence" value="ECO:0007669"/>
    <property type="project" value="InterPro"/>
</dbReference>
<dbReference type="PANTHER" id="PTHR45959">
    <property type="entry name" value="BHLH TRANSCRIPTION FACTOR"/>
    <property type="match status" value="1"/>
</dbReference>
<dbReference type="Gene3D" id="4.10.280.10">
    <property type="entry name" value="Helix-loop-helix DNA-binding domain"/>
    <property type="match status" value="1"/>
</dbReference>
<dbReference type="SUPFAM" id="SSF47459">
    <property type="entry name" value="HLH, helix-loop-helix DNA-binding domain"/>
    <property type="match status" value="1"/>
</dbReference>
<evidence type="ECO:0000259" key="6">
    <source>
        <dbReference type="PROSITE" id="PS50888"/>
    </source>
</evidence>
<protein>
    <submittedName>
        <fullName evidence="8">Transcription factor bHLH18-like</fullName>
    </submittedName>
</protein>